<dbReference type="OrthoDB" id="3684496at2"/>
<evidence type="ECO:0000259" key="4">
    <source>
        <dbReference type="PROSITE" id="PS51071"/>
    </source>
</evidence>
<dbReference type="Gene3D" id="1.10.10.10">
    <property type="entry name" value="Winged helix-like DNA-binding domain superfamily/Winged helix DNA-binding domain"/>
    <property type="match status" value="1"/>
</dbReference>
<feature type="domain" description="SIS" evidence="5">
    <location>
        <begin position="126"/>
        <end position="266"/>
    </location>
</feature>
<dbReference type="Pfam" id="PF01418">
    <property type="entry name" value="HTH_6"/>
    <property type="match status" value="1"/>
</dbReference>
<comment type="caution">
    <text evidence="6">The sequence shown here is derived from an EMBL/GenBank/DDBJ whole genome shotgun (WGS) entry which is preliminary data.</text>
</comment>
<dbReference type="Gene3D" id="3.40.50.10490">
    <property type="entry name" value="Glucose-6-phosphate isomerase like protein, domain 1"/>
    <property type="match status" value="1"/>
</dbReference>
<dbReference type="EMBL" id="PDDV01000013">
    <property type="protein sequence ID" value="PEH73485.1"/>
    <property type="molecule type" value="Genomic_DNA"/>
</dbReference>
<evidence type="ECO:0000256" key="3">
    <source>
        <dbReference type="ARBA" id="ARBA00023163"/>
    </source>
</evidence>
<evidence type="ECO:0000259" key="5">
    <source>
        <dbReference type="PROSITE" id="PS51464"/>
    </source>
</evidence>
<dbReference type="GO" id="GO:0097367">
    <property type="term" value="F:carbohydrate derivative binding"/>
    <property type="evidence" value="ECO:0007669"/>
    <property type="project" value="InterPro"/>
</dbReference>
<dbReference type="GO" id="GO:0003677">
    <property type="term" value="F:DNA binding"/>
    <property type="evidence" value="ECO:0007669"/>
    <property type="project" value="UniProtKB-KW"/>
</dbReference>
<dbReference type="Pfam" id="PF01380">
    <property type="entry name" value="SIS"/>
    <property type="match status" value="1"/>
</dbReference>
<name>A0A2A7U555_EDWTA</name>
<dbReference type="PROSITE" id="PS51464">
    <property type="entry name" value="SIS"/>
    <property type="match status" value="1"/>
</dbReference>
<proteinExistence type="predicted"/>
<dbReference type="InterPro" id="IPR035472">
    <property type="entry name" value="RpiR-like_SIS"/>
</dbReference>
<dbReference type="SUPFAM" id="SSF53697">
    <property type="entry name" value="SIS domain"/>
    <property type="match status" value="1"/>
</dbReference>
<dbReference type="GeneID" id="93123216"/>
<evidence type="ECO:0000313" key="6">
    <source>
        <dbReference type="EMBL" id="PEH73485.1"/>
    </source>
</evidence>
<dbReference type="RefSeq" id="WP_005283004.1">
    <property type="nucleotide sequence ID" value="NZ_AP028090.1"/>
</dbReference>
<evidence type="ECO:0000256" key="1">
    <source>
        <dbReference type="ARBA" id="ARBA00023015"/>
    </source>
</evidence>
<dbReference type="CDD" id="cd05013">
    <property type="entry name" value="SIS_RpiR"/>
    <property type="match status" value="1"/>
</dbReference>
<keyword evidence="1" id="KW-0805">Transcription regulation</keyword>
<reference evidence="7" key="1">
    <citation type="submission" date="2017-09" db="EMBL/GenBank/DDBJ databases">
        <title>FDA dAtabase for Regulatory Grade micrObial Sequences (FDA-ARGOS): Supporting development and validation of Infectious Disease Dx tests.</title>
        <authorList>
            <person name="Goldberg B."/>
            <person name="Campos J."/>
            <person name="Tallon L."/>
            <person name="Sadzewicz L."/>
            <person name="Ott S."/>
            <person name="Zhao X."/>
            <person name="Nagaraj S."/>
            <person name="Vavikolanu K."/>
            <person name="Aluvathingal J."/>
            <person name="Nadendla S."/>
            <person name="Geyer C."/>
            <person name="Sichtig H."/>
        </authorList>
    </citation>
    <scope>NUCLEOTIDE SEQUENCE [LARGE SCALE GENOMIC DNA]</scope>
    <source>
        <strain evidence="7">FDAARGOS_370</strain>
    </source>
</reference>
<dbReference type="PANTHER" id="PTHR30514">
    <property type="entry name" value="GLUCOKINASE"/>
    <property type="match status" value="1"/>
</dbReference>
<dbReference type="Proteomes" id="UP000219788">
    <property type="component" value="Unassembled WGS sequence"/>
</dbReference>
<dbReference type="InterPro" id="IPR046348">
    <property type="entry name" value="SIS_dom_sf"/>
</dbReference>
<dbReference type="SUPFAM" id="SSF46689">
    <property type="entry name" value="Homeodomain-like"/>
    <property type="match status" value="1"/>
</dbReference>
<dbReference type="NCBIfam" id="NF008590">
    <property type="entry name" value="PRK11557.1"/>
    <property type="match status" value="1"/>
</dbReference>
<evidence type="ECO:0000313" key="7">
    <source>
        <dbReference type="Proteomes" id="UP000219788"/>
    </source>
</evidence>
<sequence>MSSLVRIKQLYHSLAQNERKLADFILASPERLVKQSSQELADTLGVSQSSVVKFAQKLGFRGFPALKQDIAAYLMRHQTPSGETPIHHGILRQDSLKLVGEKLMAEKIAALQATMTINHEEQLQQALKMLLNARRIIIAGLGSSGLVAKDLANKLMQIGMAAYAESDAHVQIACAHAMQPQDVLMAISYSGERKEVNTAAAMARRCGAQVLALTGFPPNSLQELADLTLYTVTDDHAIQAMAISSRVAQGALTDLLYMGLVQQNADLACQHIRDSRDLVKTLL</sequence>
<dbReference type="STRING" id="636.AAW15_12260"/>
<evidence type="ECO:0000256" key="2">
    <source>
        <dbReference type="ARBA" id="ARBA00023125"/>
    </source>
</evidence>
<dbReference type="GO" id="GO:0003700">
    <property type="term" value="F:DNA-binding transcription factor activity"/>
    <property type="evidence" value="ECO:0007669"/>
    <property type="project" value="InterPro"/>
</dbReference>
<dbReference type="InterPro" id="IPR047640">
    <property type="entry name" value="RpiR-like"/>
</dbReference>
<organism evidence="6 7">
    <name type="scientific">Edwardsiella tarda</name>
    <dbReference type="NCBI Taxonomy" id="636"/>
    <lineage>
        <taxon>Bacteria</taxon>
        <taxon>Pseudomonadati</taxon>
        <taxon>Pseudomonadota</taxon>
        <taxon>Gammaproteobacteria</taxon>
        <taxon>Enterobacterales</taxon>
        <taxon>Hafniaceae</taxon>
        <taxon>Edwardsiella</taxon>
    </lineage>
</organism>
<protein>
    <submittedName>
        <fullName evidence="6">MurR/RpiR family transcriptional regulator</fullName>
    </submittedName>
</protein>
<dbReference type="PROSITE" id="PS51071">
    <property type="entry name" value="HTH_RPIR"/>
    <property type="match status" value="1"/>
</dbReference>
<dbReference type="GO" id="GO:1901135">
    <property type="term" value="P:carbohydrate derivative metabolic process"/>
    <property type="evidence" value="ECO:0007669"/>
    <property type="project" value="InterPro"/>
</dbReference>
<keyword evidence="3" id="KW-0804">Transcription</keyword>
<accession>A0A2A7U555</accession>
<dbReference type="InterPro" id="IPR036388">
    <property type="entry name" value="WH-like_DNA-bd_sf"/>
</dbReference>
<dbReference type="PANTHER" id="PTHR30514:SF17">
    <property type="entry name" value="HTH-TYPE TRANSCRIPTIONAL REGULATOR MURR"/>
    <property type="match status" value="1"/>
</dbReference>
<dbReference type="InterPro" id="IPR009057">
    <property type="entry name" value="Homeodomain-like_sf"/>
</dbReference>
<dbReference type="InterPro" id="IPR001347">
    <property type="entry name" value="SIS_dom"/>
</dbReference>
<dbReference type="AlphaFoldDB" id="A0A2A7U555"/>
<gene>
    <name evidence="6" type="ORF">CRM76_16900</name>
</gene>
<dbReference type="InterPro" id="IPR000281">
    <property type="entry name" value="HTH_RpiR"/>
</dbReference>
<feature type="domain" description="HTH rpiR-type" evidence="4">
    <location>
        <begin position="1"/>
        <end position="77"/>
    </location>
</feature>
<keyword evidence="2" id="KW-0238">DNA-binding</keyword>